<proteinExistence type="predicted"/>
<keyword evidence="3" id="KW-1185">Reference proteome</keyword>
<name>A0AA36ISA7_9DINO</name>
<evidence type="ECO:0000313" key="3">
    <source>
        <dbReference type="Proteomes" id="UP001178507"/>
    </source>
</evidence>
<evidence type="ECO:0000313" key="1">
    <source>
        <dbReference type="EMBL" id="CAJ1392596.1"/>
    </source>
</evidence>
<protein>
    <submittedName>
        <fullName evidence="1">Uncharacterized protein</fullName>
    </submittedName>
</protein>
<evidence type="ECO:0000313" key="2">
    <source>
        <dbReference type="EMBL" id="CAJ1393212.1"/>
    </source>
</evidence>
<gene>
    <name evidence="1" type="ORF">EVOR1521_LOCUS17652</name>
    <name evidence="2" type="ORF">EVOR1521_LOCUS18132</name>
</gene>
<sequence>MSAFECVLTSSRVAFNNPDKLPRPGSWSLLPRGQADRMQRPCFDRIFLRGGYSGICYLPFLLVDKKVDADLWLFHHGLEGFIIVRKALTHDKVCALFASMCSKGLLVIGRPINGSRDMRKVYPPDKPVRALRIKQDLRTLMEKKGISRLVRLRVVSSRDLRVLSDLCTVFCPKGGAGAKNQRFRMYGKTPPGFQFTRAIMKRSSEA</sequence>
<dbReference type="EMBL" id="CAUJNA010002361">
    <property type="protein sequence ID" value="CAJ1392596.1"/>
    <property type="molecule type" value="Genomic_DNA"/>
</dbReference>
<reference evidence="1" key="1">
    <citation type="submission" date="2023-08" db="EMBL/GenBank/DDBJ databases">
        <authorList>
            <person name="Chen Y."/>
            <person name="Shah S."/>
            <person name="Dougan E. K."/>
            <person name="Thang M."/>
            <person name="Chan C."/>
        </authorList>
    </citation>
    <scope>NUCLEOTIDE SEQUENCE</scope>
</reference>
<dbReference type="EMBL" id="CAUJNA010002509">
    <property type="protein sequence ID" value="CAJ1393212.1"/>
    <property type="molecule type" value="Genomic_DNA"/>
</dbReference>
<organism evidence="1 3">
    <name type="scientific">Effrenium voratum</name>
    <dbReference type="NCBI Taxonomy" id="2562239"/>
    <lineage>
        <taxon>Eukaryota</taxon>
        <taxon>Sar</taxon>
        <taxon>Alveolata</taxon>
        <taxon>Dinophyceae</taxon>
        <taxon>Suessiales</taxon>
        <taxon>Symbiodiniaceae</taxon>
        <taxon>Effrenium</taxon>
    </lineage>
</organism>
<accession>A0AA36ISA7</accession>
<comment type="caution">
    <text evidence="1">The sequence shown here is derived from an EMBL/GenBank/DDBJ whole genome shotgun (WGS) entry which is preliminary data.</text>
</comment>
<dbReference type="Proteomes" id="UP001178507">
    <property type="component" value="Unassembled WGS sequence"/>
</dbReference>
<dbReference type="AlphaFoldDB" id="A0AA36ISA7"/>